<reference evidence="5 6" key="1">
    <citation type="submission" date="2016-10" db="EMBL/GenBank/DDBJ databases">
        <authorList>
            <person name="de Groot N.N."/>
        </authorList>
    </citation>
    <scope>NUCLEOTIDE SEQUENCE [LARGE SCALE GENOMIC DNA]</scope>
    <source>
        <strain evidence="5 6">DSM 23609</strain>
    </source>
</reference>
<dbReference type="GO" id="GO:0046872">
    <property type="term" value="F:metal ion binding"/>
    <property type="evidence" value="ECO:0007669"/>
    <property type="project" value="UniProtKB-KW"/>
</dbReference>
<keyword evidence="1" id="KW-0349">Heme</keyword>
<name>A0A1I2IYX7_9GAMM</name>
<evidence type="ECO:0000256" key="2">
    <source>
        <dbReference type="ARBA" id="ARBA00022723"/>
    </source>
</evidence>
<dbReference type="STRING" id="1076937.SAMN04488120_104278"/>
<evidence type="ECO:0000259" key="4">
    <source>
        <dbReference type="Pfam" id="PF21342"/>
    </source>
</evidence>
<dbReference type="Proteomes" id="UP000199771">
    <property type="component" value="Unassembled WGS sequence"/>
</dbReference>
<feature type="domain" description="Cytochrome c" evidence="4">
    <location>
        <begin position="48"/>
        <end position="143"/>
    </location>
</feature>
<dbReference type="OrthoDB" id="9808312at2"/>
<sequence>MRVELYRWIVAAGITIVTSIALAQESDPIAEYRAMFGDDNPAVFWEMRGEELWKTRRGPKNADLTGCDLGLGKGVLAGAYAQLPRYFKDTNRVQDLESRIVWCVETLQGIPASELLKVTFGNGDSQRSDMEALTAYVVSQSKRHPPTFSSGSI</sequence>
<dbReference type="RefSeq" id="WP_143383638.1">
    <property type="nucleotide sequence ID" value="NZ_FOOC01000004.1"/>
</dbReference>
<keyword evidence="2" id="KW-0479">Metal-binding</keyword>
<proteinExistence type="predicted"/>
<dbReference type="EMBL" id="FOOC01000004">
    <property type="protein sequence ID" value="SFF45876.1"/>
    <property type="molecule type" value="Genomic_DNA"/>
</dbReference>
<evidence type="ECO:0000256" key="1">
    <source>
        <dbReference type="ARBA" id="ARBA00022617"/>
    </source>
</evidence>
<dbReference type="Pfam" id="PF21342">
    <property type="entry name" value="SoxA-TsdA_cyt-c"/>
    <property type="match status" value="1"/>
</dbReference>
<evidence type="ECO:0000313" key="6">
    <source>
        <dbReference type="Proteomes" id="UP000199771"/>
    </source>
</evidence>
<organism evidence="5 6">
    <name type="scientific">Fontimonas thermophila</name>
    <dbReference type="NCBI Taxonomy" id="1076937"/>
    <lineage>
        <taxon>Bacteria</taxon>
        <taxon>Pseudomonadati</taxon>
        <taxon>Pseudomonadota</taxon>
        <taxon>Gammaproteobacteria</taxon>
        <taxon>Nevskiales</taxon>
        <taxon>Nevskiaceae</taxon>
        <taxon>Fontimonas</taxon>
    </lineage>
</organism>
<protein>
    <submittedName>
        <fullName evidence="5">Sulfur-oxidizing protein SoxA</fullName>
    </submittedName>
</protein>
<dbReference type="GO" id="GO:0009055">
    <property type="term" value="F:electron transfer activity"/>
    <property type="evidence" value="ECO:0007669"/>
    <property type="project" value="InterPro"/>
</dbReference>
<dbReference type="InterPro" id="IPR036909">
    <property type="entry name" value="Cyt_c-like_dom_sf"/>
</dbReference>
<evidence type="ECO:0000256" key="3">
    <source>
        <dbReference type="ARBA" id="ARBA00023004"/>
    </source>
</evidence>
<dbReference type="Gene3D" id="1.10.760.10">
    <property type="entry name" value="Cytochrome c-like domain"/>
    <property type="match status" value="1"/>
</dbReference>
<dbReference type="GO" id="GO:0020037">
    <property type="term" value="F:heme binding"/>
    <property type="evidence" value="ECO:0007669"/>
    <property type="project" value="InterPro"/>
</dbReference>
<gene>
    <name evidence="5" type="ORF">SAMN04488120_104278</name>
</gene>
<dbReference type="InterPro" id="IPR009056">
    <property type="entry name" value="Cyt_c-like_dom"/>
</dbReference>
<keyword evidence="3" id="KW-0408">Iron</keyword>
<keyword evidence="6" id="KW-1185">Reference proteome</keyword>
<accession>A0A1I2IYX7</accession>
<dbReference type="SUPFAM" id="SSF46626">
    <property type="entry name" value="Cytochrome c"/>
    <property type="match status" value="1"/>
</dbReference>
<dbReference type="AlphaFoldDB" id="A0A1I2IYX7"/>
<evidence type="ECO:0000313" key="5">
    <source>
        <dbReference type="EMBL" id="SFF45876.1"/>
    </source>
</evidence>